<dbReference type="Gene3D" id="1.20.1090.10">
    <property type="entry name" value="Dehydroquinate synthase-like - alpha domain"/>
    <property type="match status" value="1"/>
</dbReference>
<dbReference type="Pfam" id="PF00465">
    <property type="entry name" value="Fe-ADH"/>
    <property type="match status" value="1"/>
</dbReference>
<evidence type="ECO:0000259" key="4">
    <source>
        <dbReference type="Pfam" id="PF25137"/>
    </source>
</evidence>
<name>A0A6A6Q2Q3_9PEZI</name>
<dbReference type="InterPro" id="IPR056798">
    <property type="entry name" value="ADH_Fe_C"/>
</dbReference>
<keyword evidence="2" id="KW-0520">NAD</keyword>
<protein>
    <submittedName>
        <fullName evidence="5">Putative maleylacetate reductase</fullName>
    </submittedName>
</protein>
<sequence length="364" mass="39321">MSSAPSSFEYHAKPCRVLFGRGSIQKLPEEVKRLGKVKPLLLSGPRQSDRMKPLEAVLEHASITPAGTFANATMHTPIHMTEEALKYAIDTGADILVSFGGGSAVGLGKALSVRTGLKHICVPTTYAGSEMTSVLGETVDKKKTTRSDDKILPYAVIYDVDFTMTLSPAMSATSGMNAIAHAVEALYAENTNPVTDLLAQEGIKALAESLPVIVDRPDDVEARVRALYGAWLCATCLGTVGMSLHHKLCHTFGGTLGMPHSETHTIVLPHAIAYNSPNISEAQRKLAAVLPDSDGDAIKGLNVLLEKLRVKRGLKEFGMREDDIDIIADTATGNPYWNPRPIERAPLRETIRRCWAGEEARADL</sequence>
<dbReference type="InterPro" id="IPR001670">
    <property type="entry name" value="ADH_Fe/GldA"/>
</dbReference>
<reference evidence="5" key="1">
    <citation type="journal article" date="2020" name="Stud. Mycol.">
        <title>101 Dothideomycetes genomes: a test case for predicting lifestyles and emergence of pathogens.</title>
        <authorList>
            <person name="Haridas S."/>
            <person name="Albert R."/>
            <person name="Binder M."/>
            <person name="Bloem J."/>
            <person name="Labutti K."/>
            <person name="Salamov A."/>
            <person name="Andreopoulos B."/>
            <person name="Baker S."/>
            <person name="Barry K."/>
            <person name="Bills G."/>
            <person name="Bluhm B."/>
            <person name="Cannon C."/>
            <person name="Castanera R."/>
            <person name="Culley D."/>
            <person name="Daum C."/>
            <person name="Ezra D."/>
            <person name="Gonzalez J."/>
            <person name="Henrissat B."/>
            <person name="Kuo A."/>
            <person name="Liang C."/>
            <person name="Lipzen A."/>
            <person name="Lutzoni F."/>
            <person name="Magnuson J."/>
            <person name="Mondo S."/>
            <person name="Nolan M."/>
            <person name="Ohm R."/>
            <person name="Pangilinan J."/>
            <person name="Park H.-J."/>
            <person name="Ramirez L."/>
            <person name="Alfaro M."/>
            <person name="Sun H."/>
            <person name="Tritt A."/>
            <person name="Yoshinaga Y."/>
            <person name="Zwiers L.-H."/>
            <person name="Turgeon B."/>
            <person name="Goodwin S."/>
            <person name="Spatafora J."/>
            <person name="Crous P."/>
            <person name="Grigoriev I."/>
        </authorList>
    </citation>
    <scope>NUCLEOTIDE SEQUENCE</scope>
    <source>
        <strain evidence="5">CBS 113389</strain>
    </source>
</reference>
<dbReference type="Gene3D" id="3.40.50.1970">
    <property type="match status" value="1"/>
</dbReference>
<evidence type="ECO:0000313" key="5">
    <source>
        <dbReference type="EMBL" id="KAF2486680.1"/>
    </source>
</evidence>
<dbReference type="RefSeq" id="XP_033593249.1">
    <property type="nucleotide sequence ID" value="XM_033736626.1"/>
</dbReference>
<keyword evidence="6" id="KW-1185">Reference proteome</keyword>
<evidence type="ECO:0000256" key="2">
    <source>
        <dbReference type="ARBA" id="ARBA00023027"/>
    </source>
</evidence>
<dbReference type="Proteomes" id="UP000799767">
    <property type="component" value="Unassembled WGS sequence"/>
</dbReference>
<feature type="domain" description="Fe-containing alcohol dehydrogenase-like C-terminal" evidence="4">
    <location>
        <begin position="172"/>
        <end position="353"/>
    </location>
</feature>
<organism evidence="5 6">
    <name type="scientific">Neohortaea acidophila</name>
    <dbReference type="NCBI Taxonomy" id="245834"/>
    <lineage>
        <taxon>Eukaryota</taxon>
        <taxon>Fungi</taxon>
        <taxon>Dikarya</taxon>
        <taxon>Ascomycota</taxon>
        <taxon>Pezizomycotina</taxon>
        <taxon>Dothideomycetes</taxon>
        <taxon>Dothideomycetidae</taxon>
        <taxon>Mycosphaerellales</taxon>
        <taxon>Teratosphaeriaceae</taxon>
        <taxon>Neohortaea</taxon>
    </lineage>
</organism>
<dbReference type="InterPro" id="IPR039697">
    <property type="entry name" value="Alcohol_dehydrogenase_Fe"/>
</dbReference>
<proteinExistence type="predicted"/>
<dbReference type="InterPro" id="IPR034786">
    <property type="entry name" value="MAR"/>
</dbReference>
<dbReference type="Pfam" id="PF25137">
    <property type="entry name" value="ADH_Fe_C"/>
    <property type="match status" value="1"/>
</dbReference>
<dbReference type="SUPFAM" id="SSF56796">
    <property type="entry name" value="Dehydroquinate synthase-like"/>
    <property type="match status" value="1"/>
</dbReference>
<dbReference type="PANTHER" id="PTHR11496">
    <property type="entry name" value="ALCOHOL DEHYDROGENASE"/>
    <property type="match status" value="1"/>
</dbReference>
<evidence type="ECO:0000259" key="3">
    <source>
        <dbReference type="Pfam" id="PF00465"/>
    </source>
</evidence>
<dbReference type="GO" id="GO:0046872">
    <property type="term" value="F:metal ion binding"/>
    <property type="evidence" value="ECO:0007669"/>
    <property type="project" value="InterPro"/>
</dbReference>
<dbReference type="AlphaFoldDB" id="A0A6A6Q2Q3"/>
<dbReference type="GO" id="GO:0004022">
    <property type="term" value="F:alcohol dehydrogenase (NAD+) activity"/>
    <property type="evidence" value="ECO:0007669"/>
    <property type="project" value="TreeGrafter"/>
</dbReference>
<feature type="domain" description="Alcohol dehydrogenase iron-type/glycerol dehydrogenase GldA" evidence="3">
    <location>
        <begin position="14"/>
        <end position="159"/>
    </location>
</feature>
<dbReference type="PANTHER" id="PTHR11496:SF105">
    <property type="entry name" value="REDUCTASE, PUTATIVE (AFU_ORTHOLOGUE AFUA_6G07090)-RELATED"/>
    <property type="match status" value="1"/>
</dbReference>
<dbReference type="CDD" id="cd08177">
    <property type="entry name" value="MAR"/>
    <property type="match status" value="1"/>
</dbReference>
<evidence type="ECO:0000313" key="6">
    <source>
        <dbReference type="Proteomes" id="UP000799767"/>
    </source>
</evidence>
<gene>
    <name evidence="5" type="ORF">BDY17DRAFT_321453</name>
</gene>
<keyword evidence="1" id="KW-0560">Oxidoreductase</keyword>
<dbReference type="GeneID" id="54477628"/>
<dbReference type="GO" id="GO:0005739">
    <property type="term" value="C:mitochondrion"/>
    <property type="evidence" value="ECO:0007669"/>
    <property type="project" value="TreeGrafter"/>
</dbReference>
<accession>A0A6A6Q2Q3</accession>
<dbReference type="EMBL" id="MU001632">
    <property type="protein sequence ID" value="KAF2486680.1"/>
    <property type="molecule type" value="Genomic_DNA"/>
</dbReference>
<dbReference type="OrthoDB" id="3360544at2759"/>
<dbReference type="GO" id="GO:0018506">
    <property type="term" value="F:maleylacetate reductase activity"/>
    <property type="evidence" value="ECO:0007669"/>
    <property type="project" value="InterPro"/>
</dbReference>
<evidence type="ECO:0000256" key="1">
    <source>
        <dbReference type="ARBA" id="ARBA00023002"/>
    </source>
</evidence>